<keyword evidence="1" id="KW-0732">Signal</keyword>
<keyword evidence="5" id="KW-1185">Reference proteome</keyword>
<dbReference type="PANTHER" id="PTHR11851:SF224">
    <property type="entry name" value="PROCESSING PROTEASE"/>
    <property type="match status" value="1"/>
</dbReference>
<dbReference type="KEGG" id="ssua:FPZ54_07850"/>
<feature type="signal peptide" evidence="1">
    <location>
        <begin position="1"/>
        <end position="42"/>
    </location>
</feature>
<reference evidence="4 5" key="1">
    <citation type="submission" date="2019-07" db="EMBL/GenBank/DDBJ databases">
        <title>Sphingomonas alkalisoli sp. nov., isolated from rhizosphere soil of Suaedae salsa.</title>
        <authorList>
            <person name="Zhang H."/>
            <person name="Xu L."/>
            <person name="Zhang J.-X."/>
            <person name="Sun J.-Q."/>
        </authorList>
    </citation>
    <scope>NUCLEOTIDE SEQUENCE [LARGE SCALE GENOMIC DNA]</scope>
    <source>
        <strain evidence="4 5">XS-10</strain>
    </source>
</reference>
<dbReference type="InterPro" id="IPR011765">
    <property type="entry name" value="Pept_M16_N"/>
</dbReference>
<feature type="chain" id="PRO_5021904775" evidence="1">
    <location>
        <begin position="43"/>
        <end position="493"/>
    </location>
</feature>
<dbReference type="InterPro" id="IPR050361">
    <property type="entry name" value="MPP/UQCRC_Complex"/>
</dbReference>
<dbReference type="AlphaFoldDB" id="A0A518REU8"/>
<dbReference type="Pfam" id="PF00675">
    <property type="entry name" value="Peptidase_M16"/>
    <property type="match status" value="1"/>
</dbReference>
<dbReference type="Proteomes" id="UP000318055">
    <property type="component" value="Chromosome"/>
</dbReference>
<dbReference type="InterPro" id="IPR007863">
    <property type="entry name" value="Peptidase_M16_C"/>
</dbReference>
<dbReference type="OrthoDB" id="9811314at2"/>
<dbReference type="GO" id="GO:0046872">
    <property type="term" value="F:metal ion binding"/>
    <property type="evidence" value="ECO:0007669"/>
    <property type="project" value="InterPro"/>
</dbReference>
<sequence length="493" mass="51733">MSSIPARPSLRPPLPSKEASEMRRMIASLTAAALLAAPVAGAAAQELPSTPPPIPAPKAFKMPASETYTLDNGMKVTLIPYGVAPKAVVSLQVYAGGINEGPDTWLAGLTLDMMREGAAGMTAAQIAQKAADMGGGLGTGSGATSSGVSINVLSERTPDAIALVADVAQRPTFPESELARVKANWNRRLAIALTQPGTLANAAITRAYYGADHPYGRVLPTPEQFGAYSAAQLKAWHAANFGAKRAHLYIAGRFDAAAVKAAVEKAFGGWAMGPERELIPVDPKPGPQVLLVDRPDAPQSTINLMFPAPEAGSAGDIPMRVMNALLGGSFSSRITRNIREEKGYTYSPGSGVGLLPTNAVWTFNADVTTAATGPSLTEVFKEIRTLQQTPPGDEEAAGMRQYMAGLFVITNSTAGTLVNTLATRDALGLPRDWVDTYVPATLAVTPAQMSEAARRLPLDKMTLVVVGDLKVVTPQLQALPELKGIEFETVTVP</sequence>
<evidence type="ECO:0000313" key="5">
    <source>
        <dbReference type="Proteomes" id="UP000318055"/>
    </source>
</evidence>
<dbReference type="InterPro" id="IPR011249">
    <property type="entry name" value="Metalloenz_LuxS/M16"/>
</dbReference>
<dbReference type="PANTHER" id="PTHR11851">
    <property type="entry name" value="METALLOPROTEASE"/>
    <property type="match status" value="1"/>
</dbReference>
<dbReference type="EMBL" id="CP042239">
    <property type="protein sequence ID" value="QDX25944.1"/>
    <property type="molecule type" value="Genomic_DNA"/>
</dbReference>
<feature type="domain" description="Peptidase M16 C-terminal" evidence="3">
    <location>
        <begin position="229"/>
        <end position="397"/>
    </location>
</feature>
<gene>
    <name evidence="4" type="ORF">FPZ54_07850</name>
</gene>
<protein>
    <submittedName>
        <fullName evidence="4">Insulinase family protein</fullName>
    </submittedName>
</protein>
<evidence type="ECO:0000313" key="4">
    <source>
        <dbReference type="EMBL" id="QDX25944.1"/>
    </source>
</evidence>
<evidence type="ECO:0000259" key="3">
    <source>
        <dbReference type="Pfam" id="PF05193"/>
    </source>
</evidence>
<dbReference type="Pfam" id="PF05193">
    <property type="entry name" value="Peptidase_M16_C"/>
    <property type="match status" value="1"/>
</dbReference>
<organism evidence="4 5">
    <name type="scientific">Sphingomonas suaedae</name>
    <dbReference type="NCBI Taxonomy" id="2599297"/>
    <lineage>
        <taxon>Bacteria</taxon>
        <taxon>Pseudomonadati</taxon>
        <taxon>Pseudomonadota</taxon>
        <taxon>Alphaproteobacteria</taxon>
        <taxon>Sphingomonadales</taxon>
        <taxon>Sphingomonadaceae</taxon>
        <taxon>Sphingomonas</taxon>
    </lineage>
</organism>
<accession>A0A518REU8</accession>
<evidence type="ECO:0000259" key="2">
    <source>
        <dbReference type="Pfam" id="PF00675"/>
    </source>
</evidence>
<feature type="domain" description="Peptidase M16 N-terminal" evidence="2">
    <location>
        <begin position="84"/>
        <end position="196"/>
    </location>
</feature>
<dbReference type="Gene3D" id="3.30.830.10">
    <property type="entry name" value="Metalloenzyme, LuxS/M16 peptidase-like"/>
    <property type="match status" value="2"/>
</dbReference>
<dbReference type="SUPFAM" id="SSF63411">
    <property type="entry name" value="LuxS/MPP-like metallohydrolase"/>
    <property type="match status" value="2"/>
</dbReference>
<evidence type="ECO:0000256" key="1">
    <source>
        <dbReference type="SAM" id="SignalP"/>
    </source>
</evidence>
<proteinExistence type="predicted"/>
<name>A0A518REU8_9SPHN</name>